<evidence type="ECO:0000259" key="2">
    <source>
        <dbReference type="Pfam" id="PF00144"/>
    </source>
</evidence>
<evidence type="ECO:0000313" key="3">
    <source>
        <dbReference type="EMBL" id="MDR6532609.1"/>
    </source>
</evidence>
<evidence type="ECO:0000313" key="4">
    <source>
        <dbReference type="Proteomes" id="UP001262754"/>
    </source>
</evidence>
<dbReference type="RefSeq" id="WP_310033204.1">
    <property type="nucleotide sequence ID" value="NZ_JAVDRL010000009.1"/>
</dbReference>
<comment type="caution">
    <text evidence="3">The sequence shown here is derived from an EMBL/GenBank/DDBJ whole genome shotgun (WGS) entry which is preliminary data.</text>
</comment>
<feature type="signal peptide" evidence="1">
    <location>
        <begin position="1"/>
        <end position="23"/>
    </location>
</feature>
<keyword evidence="4" id="KW-1185">Reference proteome</keyword>
<protein>
    <submittedName>
        <fullName evidence="3">CubicO group peptidase (Beta-lactamase class C family)</fullName>
    </submittedName>
</protein>
<sequence>MLGKFASMAVSVACLTAASPALAEPADYKALDTEAARLMAAGKIPGLAYAVIEHGKVAHVSAQGWANIEQRRPLKTDTVMYAASITKAAFGQYVLMLVDDGKLDLDIPIKTYLQKPLPDYDAYKDLAADSRWEKITPRMLMTHTAGFPNFRWLNPDGKLDIKTDPGTRYVYSGEGLNLMQFVIEQGLGLKVGDDMNRRIFQPLGMTRSAMSWRPDFRPNLADGYRQDGKFEAHDERSSVKAAGSLDTTIDDLAKLAAAMVSGQGLSAKAAAERAKASFPIANPHQFPPTYTEVEPANAEIGLAAGIGVVVFDGPQGHAFFKGGHNDITDNMLVCVERGRRCIVLLTNSEVGQRIFPPLVQTALGETGMPWAWEYGRALPVTAP</sequence>
<dbReference type="InterPro" id="IPR050789">
    <property type="entry name" value="Diverse_Enzym_Activities"/>
</dbReference>
<proteinExistence type="predicted"/>
<dbReference type="Proteomes" id="UP001262754">
    <property type="component" value="Unassembled WGS sequence"/>
</dbReference>
<dbReference type="PANTHER" id="PTHR43283">
    <property type="entry name" value="BETA-LACTAMASE-RELATED"/>
    <property type="match status" value="1"/>
</dbReference>
<keyword evidence="1" id="KW-0732">Signal</keyword>
<feature type="domain" description="Beta-lactamase-related" evidence="2">
    <location>
        <begin position="34"/>
        <end position="351"/>
    </location>
</feature>
<dbReference type="SUPFAM" id="SSF56601">
    <property type="entry name" value="beta-lactamase/transpeptidase-like"/>
    <property type="match status" value="1"/>
</dbReference>
<evidence type="ECO:0000256" key="1">
    <source>
        <dbReference type="SAM" id="SignalP"/>
    </source>
</evidence>
<organism evidence="3 4">
    <name type="scientific">Caulobacter rhizosphaerae</name>
    <dbReference type="NCBI Taxonomy" id="2010972"/>
    <lineage>
        <taxon>Bacteria</taxon>
        <taxon>Pseudomonadati</taxon>
        <taxon>Pseudomonadota</taxon>
        <taxon>Alphaproteobacteria</taxon>
        <taxon>Caulobacterales</taxon>
        <taxon>Caulobacteraceae</taxon>
        <taxon>Caulobacter</taxon>
    </lineage>
</organism>
<dbReference type="InterPro" id="IPR012338">
    <property type="entry name" value="Beta-lactam/transpept-like"/>
</dbReference>
<accession>A0ABU1N2F2</accession>
<dbReference type="InterPro" id="IPR001466">
    <property type="entry name" value="Beta-lactam-related"/>
</dbReference>
<dbReference type="Gene3D" id="3.40.710.10">
    <property type="entry name" value="DD-peptidase/beta-lactamase superfamily"/>
    <property type="match status" value="1"/>
</dbReference>
<reference evidence="3 4" key="1">
    <citation type="submission" date="2023-07" db="EMBL/GenBank/DDBJ databases">
        <title>Sorghum-associated microbial communities from plants grown in Nebraska, USA.</title>
        <authorList>
            <person name="Schachtman D."/>
        </authorList>
    </citation>
    <scope>NUCLEOTIDE SEQUENCE [LARGE SCALE GENOMIC DNA]</scope>
    <source>
        <strain evidence="3 4">DS2154</strain>
    </source>
</reference>
<dbReference type="EMBL" id="JAVDRL010000009">
    <property type="protein sequence ID" value="MDR6532609.1"/>
    <property type="molecule type" value="Genomic_DNA"/>
</dbReference>
<dbReference type="PANTHER" id="PTHR43283:SF18">
    <property type="match status" value="1"/>
</dbReference>
<name>A0ABU1N2F2_9CAUL</name>
<feature type="chain" id="PRO_5047179089" evidence="1">
    <location>
        <begin position="24"/>
        <end position="383"/>
    </location>
</feature>
<gene>
    <name evidence="3" type="ORF">J2800_003367</name>
</gene>
<dbReference type="Pfam" id="PF00144">
    <property type="entry name" value="Beta-lactamase"/>
    <property type="match status" value="1"/>
</dbReference>